<keyword evidence="1" id="KW-0472">Membrane</keyword>
<sequence length="693" mass="73485">MATIQSSLQLYDGMTGPLRAISNAMNITISTFESMQTASEHALDVAALQSAREELAKANVSVDQMERSIQMAGQSQDKFNRKIQDGQGIADGLGAKIKQFVGAYAGIQGVRMAVSFISDTVSLQNVQNEAETKLGAIMQQRMGAGPAEIQSVKALTAAQQGLGVVGDEVQLSGAQQLATFLSSTDALNTLIPAMNNLAVQQNGVNVSTQDAINIGNMMGKVMQGQVGALTRVGVTFDAAQEKILKYGNEQERAAALAEVITNNVSDMNAIMAATPQGQIQQMANTWGDIKETVGARLYPAVMRFFTALNSNVPQAENLMMGFAGGLNVVVTVLSWLVSGAGAVAGFFQDNWPIIEPIIWGIVGALIAYNAVMGVGWLTTMKNVGAKVLESGASIKAAASTFIHTAAQQGLNAAFAACPITWIIMGIIALIAIIYAVVAAINKWKGTTISATGIIAGTFAVLGAFVINTFVIPVWNMMTALANFFYNVWNDPAAAVKVLFLDLANSVIGYMANMAHTIEDIINRIPGVHVDITSGLDNFKNRIEDTAAKVKSESEWKEIVSAKDFIDYGDAAKAGYKFGQGIDAKVSGFFDGFGDFDMGGGAQGTWEGINANTGNTAGNTAKMADSMDALDEDLKYMRDAAEQEIINRFTLAELKVDVKNNNTLTKKTDFDDMGRALAAFTGEFLASAAEGGHI</sequence>
<dbReference type="RefSeq" id="WP_074664567.1">
    <property type="nucleotide sequence ID" value="NZ_FOJH01000105.1"/>
</dbReference>
<feature type="transmembrane region" description="Helical" evidence="1">
    <location>
        <begin position="419"/>
        <end position="440"/>
    </location>
</feature>
<dbReference type="Proteomes" id="UP000182121">
    <property type="component" value="Unassembled WGS sequence"/>
</dbReference>
<protein>
    <submittedName>
        <fullName evidence="2">Uncharacterized protein</fullName>
    </submittedName>
</protein>
<feature type="transmembrane region" description="Helical" evidence="1">
    <location>
        <begin position="357"/>
        <end position="378"/>
    </location>
</feature>
<gene>
    <name evidence="2" type="ORF">SAMN05216521_11227</name>
</gene>
<organism evidence="2 3">
    <name type="scientific">Enterocloster clostridioformis</name>
    <dbReference type="NCBI Taxonomy" id="1531"/>
    <lineage>
        <taxon>Bacteria</taxon>
        <taxon>Bacillati</taxon>
        <taxon>Bacillota</taxon>
        <taxon>Clostridia</taxon>
        <taxon>Lachnospirales</taxon>
        <taxon>Lachnospiraceae</taxon>
        <taxon>Enterocloster</taxon>
    </lineage>
</organism>
<name>A0A1I0KCE3_9FIRM</name>
<evidence type="ECO:0000313" key="2">
    <source>
        <dbReference type="EMBL" id="SEU22008.1"/>
    </source>
</evidence>
<feature type="transmembrane region" description="Helical" evidence="1">
    <location>
        <begin position="452"/>
        <end position="474"/>
    </location>
</feature>
<dbReference type="EMBL" id="FOIO01000122">
    <property type="protein sequence ID" value="SEU22008.1"/>
    <property type="molecule type" value="Genomic_DNA"/>
</dbReference>
<reference evidence="2 3" key="1">
    <citation type="submission" date="2016-10" db="EMBL/GenBank/DDBJ databases">
        <authorList>
            <person name="Varghese N."/>
            <person name="Submissions S."/>
        </authorList>
    </citation>
    <scope>NUCLEOTIDE SEQUENCE [LARGE SCALE GENOMIC DNA]</scope>
    <source>
        <strain evidence="2 3">NLAE-zl-C196</strain>
    </source>
</reference>
<comment type="caution">
    <text evidence="2">The sequence shown here is derived from an EMBL/GenBank/DDBJ whole genome shotgun (WGS) entry which is preliminary data.</text>
</comment>
<keyword evidence="1" id="KW-1133">Transmembrane helix</keyword>
<evidence type="ECO:0000256" key="1">
    <source>
        <dbReference type="SAM" id="Phobius"/>
    </source>
</evidence>
<feature type="transmembrane region" description="Helical" evidence="1">
    <location>
        <begin position="318"/>
        <end position="345"/>
    </location>
</feature>
<accession>A0A1I0KCE3</accession>
<evidence type="ECO:0000313" key="3">
    <source>
        <dbReference type="Proteomes" id="UP000182121"/>
    </source>
</evidence>
<keyword evidence="1" id="KW-0812">Transmembrane</keyword>
<proteinExistence type="predicted"/>
<dbReference type="AlphaFoldDB" id="A0A1I0KCE3"/>